<dbReference type="EMBL" id="MU118062">
    <property type="protein sequence ID" value="KAF9646298.1"/>
    <property type="molecule type" value="Genomic_DNA"/>
</dbReference>
<evidence type="ECO:0000313" key="2">
    <source>
        <dbReference type="Proteomes" id="UP000886501"/>
    </source>
</evidence>
<name>A0ACB6ZAL0_THEGA</name>
<evidence type="ECO:0000313" key="1">
    <source>
        <dbReference type="EMBL" id="KAF9646298.1"/>
    </source>
</evidence>
<reference evidence="1" key="1">
    <citation type="submission" date="2019-10" db="EMBL/GenBank/DDBJ databases">
        <authorList>
            <consortium name="DOE Joint Genome Institute"/>
            <person name="Kuo A."/>
            <person name="Miyauchi S."/>
            <person name="Kiss E."/>
            <person name="Drula E."/>
            <person name="Kohler A."/>
            <person name="Sanchez-Garcia M."/>
            <person name="Andreopoulos B."/>
            <person name="Barry K.W."/>
            <person name="Bonito G."/>
            <person name="Buee M."/>
            <person name="Carver A."/>
            <person name="Chen C."/>
            <person name="Cichocki N."/>
            <person name="Clum A."/>
            <person name="Culley D."/>
            <person name="Crous P.W."/>
            <person name="Fauchery L."/>
            <person name="Girlanda M."/>
            <person name="Hayes R."/>
            <person name="Keri Z."/>
            <person name="Labutti K."/>
            <person name="Lipzen A."/>
            <person name="Lombard V."/>
            <person name="Magnuson J."/>
            <person name="Maillard F."/>
            <person name="Morin E."/>
            <person name="Murat C."/>
            <person name="Nolan M."/>
            <person name="Ohm R."/>
            <person name="Pangilinan J."/>
            <person name="Pereira M."/>
            <person name="Perotto S."/>
            <person name="Peter M."/>
            <person name="Riley R."/>
            <person name="Sitrit Y."/>
            <person name="Stielow B."/>
            <person name="Szollosi G."/>
            <person name="Zifcakova L."/>
            <person name="Stursova M."/>
            <person name="Spatafora J.W."/>
            <person name="Tedersoo L."/>
            <person name="Vaario L.-M."/>
            <person name="Yamada A."/>
            <person name="Yan M."/>
            <person name="Wang P."/>
            <person name="Xu J."/>
            <person name="Bruns T."/>
            <person name="Baldrian P."/>
            <person name="Vilgalys R."/>
            <person name="Henrissat B."/>
            <person name="Grigoriev I.V."/>
            <person name="Hibbett D."/>
            <person name="Nagy L.G."/>
            <person name="Martin F.M."/>
        </authorList>
    </citation>
    <scope>NUCLEOTIDE SEQUENCE</scope>
    <source>
        <strain evidence="1">P2</strain>
    </source>
</reference>
<dbReference type="Proteomes" id="UP000886501">
    <property type="component" value="Unassembled WGS sequence"/>
</dbReference>
<organism evidence="1 2">
    <name type="scientific">Thelephora ganbajun</name>
    <name type="common">Ganba fungus</name>
    <dbReference type="NCBI Taxonomy" id="370292"/>
    <lineage>
        <taxon>Eukaryota</taxon>
        <taxon>Fungi</taxon>
        <taxon>Dikarya</taxon>
        <taxon>Basidiomycota</taxon>
        <taxon>Agaricomycotina</taxon>
        <taxon>Agaricomycetes</taxon>
        <taxon>Thelephorales</taxon>
        <taxon>Thelephoraceae</taxon>
        <taxon>Thelephora</taxon>
    </lineage>
</organism>
<keyword evidence="2" id="KW-1185">Reference proteome</keyword>
<protein>
    <submittedName>
        <fullName evidence="1">Uncharacterized protein</fullName>
    </submittedName>
</protein>
<sequence>MTTTVSTLSIQDLNDPHRQSLDALTATLNALLKGLRLPFVLESPLDLTPWMLLAILECILETRLPLSKEVRESRSDLDKVEAMKIFLGVLETDIIKMDVGLSNVDPRALARGEERETVFVGELLCWLGQKSGILPLGFKEGITRPTKEGMEAAEVRAATPSTRSSLADSAHTTLSMINASHPETDTSVMTASFLDDRTITPPATPRVFTEQPSLLSTHPSPQVPHPTELPETRIDGGDDVSYCDCSLKQDIQIRRTGWIQTVDHEEEVRNFLASHSANAAHRMAYTPKVASYTGLGYSSEGPPRLMTRHNSPSQHRLALLNEKARLLTELANLNISTRQ</sequence>
<reference evidence="1" key="2">
    <citation type="journal article" date="2020" name="Nat. Commun.">
        <title>Large-scale genome sequencing of mycorrhizal fungi provides insights into the early evolution of symbiotic traits.</title>
        <authorList>
            <person name="Miyauchi S."/>
            <person name="Kiss E."/>
            <person name="Kuo A."/>
            <person name="Drula E."/>
            <person name="Kohler A."/>
            <person name="Sanchez-Garcia M."/>
            <person name="Morin E."/>
            <person name="Andreopoulos B."/>
            <person name="Barry K.W."/>
            <person name="Bonito G."/>
            <person name="Buee M."/>
            <person name="Carver A."/>
            <person name="Chen C."/>
            <person name="Cichocki N."/>
            <person name="Clum A."/>
            <person name="Culley D."/>
            <person name="Crous P.W."/>
            <person name="Fauchery L."/>
            <person name="Girlanda M."/>
            <person name="Hayes R.D."/>
            <person name="Keri Z."/>
            <person name="LaButti K."/>
            <person name="Lipzen A."/>
            <person name="Lombard V."/>
            <person name="Magnuson J."/>
            <person name="Maillard F."/>
            <person name="Murat C."/>
            <person name="Nolan M."/>
            <person name="Ohm R.A."/>
            <person name="Pangilinan J."/>
            <person name="Pereira M.F."/>
            <person name="Perotto S."/>
            <person name="Peter M."/>
            <person name="Pfister S."/>
            <person name="Riley R."/>
            <person name="Sitrit Y."/>
            <person name="Stielow J.B."/>
            <person name="Szollosi G."/>
            <person name="Zifcakova L."/>
            <person name="Stursova M."/>
            <person name="Spatafora J.W."/>
            <person name="Tedersoo L."/>
            <person name="Vaario L.M."/>
            <person name="Yamada A."/>
            <person name="Yan M."/>
            <person name="Wang P."/>
            <person name="Xu J."/>
            <person name="Bruns T."/>
            <person name="Baldrian P."/>
            <person name="Vilgalys R."/>
            <person name="Dunand C."/>
            <person name="Henrissat B."/>
            <person name="Grigoriev I.V."/>
            <person name="Hibbett D."/>
            <person name="Nagy L.G."/>
            <person name="Martin F.M."/>
        </authorList>
    </citation>
    <scope>NUCLEOTIDE SEQUENCE</scope>
    <source>
        <strain evidence="1">P2</strain>
    </source>
</reference>
<accession>A0ACB6ZAL0</accession>
<gene>
    <name evidence="1" type="ORF">BDM02DRAFT_3100063</name>
</gene>
<comment type="caution">
    <text evidence="1">The sequence shown here is derived from an EMBL/GenBank/DDBJ whole genome shotgun (WGS) entry which is preliminary data.</text>
</comment>
<proteinExistence type="predicted"/>